<sequence>MSLKSTFFIFITLFLTISVDKGFSIKCWDCRSDLDPNCGDQFTNVSVVLSDCSLVSSYDWQGNEVDPHTCLKIVQKGNGKTVTIRRCAFLNEFNNTNNGECTWKEGTDFVALETCRPNECNVKTCSSCSTEYCSCNSKDACNSSMNLNVSCYVKVSIIFFICSCYFSYFI</sequence>
<dbReference type="OrthoDB" id="6083863at2759"/>
<evidence type="ECO:0000313" key="11">
    <source>
        <dbReference type="Proteomes" id="UP001153636"/>
    </source>
</evidence>
<dbReference type="AlphaFoldDB" id="A0A9P0G3E1"/>
<gene>
    <name evidence="10" type="ORF">PSYICH_LOCUS1323</name>
</gene>
<dbReference type="Proteomes" id="UP001153636">
    <property type="component" value="Chromosome 1"/>
</dbReference>
<keyword evidence="3" id="KW-0812">Transmembrane</keyword>
<dbReference type="GO" id="GO:0098552">
    <property type="term" value="C:side of membrane"/>
    <property type="evidence" value="ECO:0007669"/>
    <property type="project" value="UniProtKB-KW"/>
</dbReference>
<dbReference type="GO" id="GO:0032222">
    <property type="term" value="P:regulation of synaptic transmission, cholinergic"/>
    <property type="evidence" value="ECO:0007669"/>
    <property type="project" value="InterPro"/>
</dbReference>
<evidence type="ECO:0000256" key="8">
    <source>
        <dbReference type="ARBA" id="ARBA00023288"/>
    </source>
</evidence>
<proteinExistence type="predicted"/>
<keyword evidence="7" id="KW-0325">Glycoprotein</keyword>
<evidence type="ECO:0008006" key="12">
    <source>
        <dbReference type="Google" id="ProtNLM"/>
    </source>
</evidence>
<feature type="signal peptide" evidence="9">
    <location>
        <begin position="1"/>
        <end position="22"/>
    </location>
</feature>
<evidence type="ECO:0000256" key="9">
    <source>
        <dbReference type="SAM" id="SignalP"/>
    </source>
</evidence>
<keyword evidence="5" id="KW-1133">Transmembrane helix</keyword>
<name>A0A9P0G3E1_9CUCU</name>
<feature type="chain" id="PRO_5040489091" description="Protein sleepless" evidence="9">
    <location>
        <begin position="23"/>
        <end position="170"/>
    </location>
</feature>
<evidence type="ECO:0000313" key="10">
    <source>
        <dbReference type="EMBL" id="CAH1098478.1"/>
    </source>
</evidence>
<keyword evidence="4 9" id="KW-0732">Signal</keyword>
<dbReference type="InterPro" id="IPR050975">
    <property type="entry name" value="Sleep_regulator"/>
</dbReference>
<dbReference type="GO" id="GO:0030431">
    <property type="term" value="P:sleep"/>
    <property type="evidence" value="ECO:0007669"/>
    <property type="project" value="InterPro"/>
</dbReference>
<organism evidence="10 11">
    <name type="scientific">Psylliodes chrysocephalus</name>
    <dbReference type="NCBI Taxonomy" id="3402493"/>
    <lineage>
        <taxon>Eukaryota</taxon>
        <taxon>Metazoa</taxon>
        <taxon>Ecdysozoa</taxon>
        <taxon>Arthropoda</taxon>
        <taxon>Hexapoda</taxon>
        <taxon>Insecta</taxon>
        <taxon>Pterygota</taxon>
        <taxon>Neoptera</taxon>
        <taxon>Endopterygota</taxon>
        <taxon>Coleoptera</taxon>
        <taxon>Polyphaga</taxon>
        <taxon>Cucujiformia</taxon>
        <taxon>Chrysomeloidea</taxon>
        <taxon>Chrysomelidae</taxon>
        <taxon>Galerucinae</taxon>
        <taxon>Alticini</taxon>
        <taxon>Psylliodes</taxon>
    </lineage>
</organism>
<dbReference type="EMBL" id="OV651813">
    <property type="protein sequence ID" value="CAH1098478.1"/>
    <property type="molecule type" value="Genomic_DNA"/>
</dbReference>
<protein>
    <recommendedName>
        <fullName evidence="12">Protein sleepless</fullName>
    </recommendedName>
</protein>
<evidence type="ECO:0000256" key="5">
    <source>
        <dbReference type="ARBA" id="ARBA00022989"/>
    </source>
</evidence>
<evidence type="ECO:0000256" key="4">
    <source>
        <dbReference type="ARBA" id="ARBA00022729"/>
    </source>
</evidence>
<evidence type="ECO:0000256" key="1">
    <source>
        <dbReference type="ARBA" id="ARBA00004589"/>
    </source>
</evidence>
<dbReference type="InterPro" id="IPR031424">
    <property type="entry name" value="QVR-like"/>
</dbReference>
<evidence type="ECO:0000256" key="3">
    <source>
        <dbReference type="ARBA" id="ARBA00022692"/>
    </source>
</evidence>
<keyword evidence="8" id="KW-0449">Lipoprotein</keyword>
<keyword evidence="11" id="KW-1185">Reference proteome</keyword>
<evidence type="ECO:0000256" key="6">
    <source>
        <dbReference type="ARBA" id="ARBA00023136"/>
    </source>
</evidence>
<comment type="subcellular location">
    <subcellularLocation>
        <location evidence="1">Membrane</location>
        <topology evidence="1">Lipid-anchor</topology>
        <topology evidence="1">GPI-anchor</topology>
    </subcellularLocation>
</comment>
<keyword evidence="2" id="KW-0336">GPI-anchor</keyword>
<evidence type="ECO:0000256" key="7">
    <source>
        <dbReference type="ARBA" id="ARBA00023180"/>
    </source>
</evidence>
<evidence type="ECO:0000256" key="2">
    <source>
        <dbReference type="ARBA" id="ARBA00022622"/>
    </source>
</evidence>
<keyword evidence="6" id="KW-0472">Membrane</keyword>
<accession>A0A9P0G3E1</accession>
<dbReference type="Pfam" id="PF17064">
    <property type="entry name" value="QVR"/>
    <property type="match status" value="1"/>
</dbReference>
<reference evidence="10" key="1">
    <citation type="submission" date="2022-01" db="EMBL/GenBank/DDBJ databases">
        <authorList>
            <person name="King R."/>
        </authorList>
    </citation>
    <scope>NUCLEOTIDE SEQUENCE</scope>
</reference>
<dbReference type="PANTHER" id="PTHR33562">
    <property type="entry name" value="ATILLA, ISOFORM B-RELATED-RELATED"/>
    <property type="match status" value="1"/>
</dbReference>